<feature type="region of interest" description="Disordered" evidence="2">
    <location>
        <begin position="196"/>
        <end position="300"/>
    </location>
</feature>
<dbReference type="Proteomes" id="UP001519460">
    <property type="component" value="Unassembled WGS sequence"/>
</dbReference>
<gene>
    <name evidence="4" type="ORF">BaRGS_00013560</name>
</gene>
<protein>
    <recommendedName>
        <fullName evidence="3">PIH1D1/2/3 CS-like domain-containing protein</fullName>
    </recommendedName>
</protein>
<keyword evidence="5" id="KW-1185">Reference proteome</keyword>
<dbReference type="CDD" id="cd00298">
    <property type="entry name" value="ACD_sHsps_p23-like"/>
    <property type="match status" value="1"/>
</dbReference>
<dbReference type="Pfam" id="PF18201">
    <property type="entry name" value="PIH1_CS"/>
    <property type="match status" value="1"/>
</dbReference>
<evidence type="ECO:0000259" key="3">
    <source>
        <dbReference type="Pfam" id="PF18201"/>
    </source>
</evidence>
<dbReference type="InterPro" id="IPR041442">
    <property type="entry name" value="PIH1D1/2/3_CS-like"/>
</dbReference>
<name>A0ABD0L7C8_9CAEN</name>
<reference evidence="4 5" key="1">
    <citation type="journal article" date="2023" name="Sci. Data">
        <title>Genome assembly of the Korean intertidal mud-creeper Batillaria attramentaria.</title>
        <authorList>
            <person name="Patra A.K."/>
            <person name="Ho P.T."/>
            <person name="Jun S."/>
            <person name="Lee S.J."/>
            <person name="Kim Y."/>
            <person name="Won Y.J."/>
        </authorList>
    </citation>
    <scope>NUCLEOTIDE SEQUENCE [LARGE SCALE GENOMIC DNA]</scope>
    <source>
        <strain evidence="4">Wonlab-2016</strain>
    </source>
</reference>
<evidence type="ECO:0000256" key="2">
    <source>
        <dbReference type="SAM" id="MobiDB-lite"/>
    </source>
</evidence>
<evidence type="ECO:0000256" key="1">
    <source>
        <dbReference type="ARBA" id="ARBA00008511"/>
    </source>
</evidence>
<comment type="similarity">
    <text evidence="1">Belongs to the PIH1 family.</text>
</comment>
<sequence>MDALKALQSLGLGPETQGPGGDKLLQQAQQIWTMLDDMADSDPQAYQRFIEKQTREHQEFLAPPKPHMSVQTKFQDGRLLFVNIVSWPKVPAPKSPQDSIPLYAAPLDNIPHGKKESASTIAIATNPEILADAGVDAKNPEERREFIMLCLDYAEHLCKRKVSRDFTILPKSTSFKGDLDKAQTFFVRSLKKAMSDKDGAGKLTVQQDDESESRGQGTSLMDQLSNISKKAAGKNGKQTQQEDSQSESRSQRTSLLDQLTNISVPSSENQSQDQPKNGSAIPPMKMTNRDKGEKQKKGQKTLIQEIGGEDVKLQEPVYQLEKSSSSSGDSLVLTVELPGVKSVADCQLDISEDDVKLYVEGKYDLTVKLPSCIDDSEAQAKFSKKQSTLTLHMPLVQS</sequence>
<feature type="compositionally biased region" description="Basic and acidic residues" evidence="2">
    <location>
        <begin position="287"/>
        <end position="296"/>
    </location>
</feature>
<dbReference type="InterPro" id="IPR050734">
    <property type="entry name" value="PIH1/Kintoun_subfamily"/>
</dbReference>
<comment type="caution">
    <text evidence="4">The sequence shown here is derived from an EMBL/GenBank/DDBJ whole genome shotgun (WGS) entry which is preliminary data.</text>
</comment>
<feature type="compositionally biased region" description="Low complexity" evidence="2">
    <location>
        <begin position="238"/>
        <end position="254"/>
    </location>
</feature>
<feature type="compositionally biased region" description="Polar residues" evidence="2">
    <location>
        <begin position="255"/>
        <end position="277"/>
    </location>
</feature>
<dbReference type="PANTHER" id="PTHR22997:SF6">
    <property type="entry name" value="PIH1 DOMAIN-CONTAINING PROTEIN 2"/>
    <property type="match status" value="1"/>
</dbReference>
<dbReference type="PANTHER" id="PTHR22997">
    <property type="entry name" value="PIH1 DOMAIN-CONTAINING PROTEIN 1"/>
    <property type="match status" value="1"/>
</dbReference>
<feature type="domain" description="PIH1D1/2/3 CS-like" evidence="3">
    <location>
        <begin position="310"/>
        <end position="395"/>
    </location>
</feature>
<feature type="compositionally biased region" description="Polar residues" evidence="2">
    <location>
        <begin position="214"/>
        <end position="228"/>
    </location>
</feature>
<evidence type="ECO:0000313" key="4">
    <source>
        <dbReference type="EMBL" id="KAK7495150.1"/>
    </source>
</evidence>
<evidence type="ECO:0000313" key="5">
    <source>
        <dbReference type="Proteomes" id="UP001519460"/>
    </source>
</evidence>
<accession>A0ABD0L7C8</accession>
<dbReference type="AlphaFoldDB" id="A0ABD0L7C8"/>
<proteinExistence type="inferred from homology"/>
<dbReference type="EMBL" id="JACVVK020000077">
    <property type="protein sequence ID" value="KAK7495150.1"/>
    <property type="molecule type" value="Genomic_DNA"/>
</dbReference>
<organism evidence="4 5">
    <name type="scientific">Batillaria attramentaria</name>
    <dbReference type="NCBI Taxonomy" id="370345"/>
    <lineage>
        <taxon>Eukaryota</taxon>
        <taxon>Metazoa</taxon>
        <taxon>Spiralia</taxon>
        <taxon>Lophotrochozoa</taxon>
        <taxon>Mollusca</taxon>
        <taxon>Gastropoda</taxon>
        <taxon>Caenogastropoda</taxon>
        <taxon>Sorbeoconcha</taxon>
        <taxon>Cerithioidea</taxon>
        <taxon>Batillariidae</taxon>
        <taxon>Batillaria</taxon>
    </lineage>
</organism>
<feature type="region of interest" description="Disordered" evidence="2">
    <location>
        <begin position="1"/>
        <end position="22"/>
    </location>
</feature>